<proteinExistence type="predicted"/>
<keyword evidence="2" id="KW-0732">Signal</keyword>
<reference evidence="3 4" key="1">
    <citation type="submission" date="2014-12" db="EMBL/GenBank/DDBJ databases">
        <title>Complete genome sequence of Streptomyces vietnamensis strain GIMV4.0001, a genetic manipulable producer of the benzoisochromanequinone antibiotic granaticin.</title>
        <authorList>
            <person name="Deng M.R."/>
            <person name="Guo J."/>
            <person name="Ma L.Y."/>
            <person name="Feng G.D."/>
            <person name="Mo C.Y."/>
            <person name="Zhu H.H."/>
        </authorList>
    </citation>
    <scope>NUCLEOTIDE SEQUENCE [LARGE SCALE GENOMIC DNA]</scope>
    <source>
        <strain evidence="4">GIMV4.0001</strain>
    </source>
</reference>
<feature type="signal peptide" evidence="2">
    <location>
        <begin position="1"/>
        <end position="26"/>
    </location>
</feature>
<name>A0A0B5I7C4_9ACTN</name>
<gene>
    <name evidence="3" type="ORF">SVTN_33310</name>
</gene>
<organism evidence="3 4">
    <name type="scientific">Streptomyces vietnamensis</name>
    <dbReference type="NCBI Taxonomy" id="362257"/>
    <lineage>
        <taxon>Bacteria</taxon>
        <taxon>Bacillati</taxon>
        <taxon>Actinomycetota</taxon>
        <taxon>Actinomycetes</taxon>
        <taxon>Kitasatosporales</taxon>
        <taxon>Streptomycetaceae</taxon>
        <taxon>Streptomyces</taxon>
    </lineage>
</organism>
<dbReference type="RefSeq" id="WP_041132420.1">
    <property type="nucleotide sequence ID" value="NZ_CP010407.1"/>
</dbReference>
<sequence>MRAIRAASTALLGAAAIALAAPAALAADGAPATNPRAPGAKAPGDFVVSPSVVAPGGRLTLSAPGCASTATASAGIFDTVTIAPGATASATVDADAKRGAVYTVLFNCTGGVQDTVALTISGTPTATPTISATILTPPRPTPPRGVMGGLGGSMAPTSTEIAAGGALTLAAVGGTAYVVIRRRSRAARRH</sequence>
<dbReference type="EMBL" id="CP010407">
    <property type="protein sequence ID" value="AJF68496.1"/>
    <property type="molecule type" value="Genomic_DNA"/>
</dbReference>
<feature type="chain" id="PRO_5002116722" evidence="2">
    <location>
        <begin position="27"/>
        <end position="190"/>
    </location>
</feature>
<dbReference type="KEGG" id="svt:SVTN_33310"/>
<keyword evidence="1" id="KW-0472">Membrane</keyword>
<keyword evidence="1" id="KW-0812">Transmembrane</keyword>
<evidence type="ECO:0000313" key="4">
    <source>
        <dbReference type="Proteomes" id="UP000031774"/>
    </source>
</evidence>
<dbReference type="AlphaFoldDB" id="A0A0B5I7C4"/>
<dbReference type="Proteomes" id="UP000031774">
    <property type="component" value="Chromosome"/>
</dbReference>
<feature type="transmembrane region" description="Helical" evidence="1">
    <location>
        <begin position="161"/>
        <end position="180"/>
    </location>
</feature>
<evidence type="ECO:0000256" key="2">
    <source>
        <dbReference type="SAM" id="SignalP"/>
    </source>
</evidence>
<protein>
    <submittedName>
        <fullName evidence="3">Lipoprotein</fullName>
    </submittedName>
</protein>
<evidence type="ECO:0000313" key="3">
    <source>
        <dbReference type="EMBL" id="AJF68496.1"/>
    </source>
</evidence>
<evidence type="ECO:0000256" key="1">
    <source>
        <dbReference type="SAM" id="Phobius"/>
    </source>
</evidence>
<keyword evidence="1" id="KW-1133">Transmembrane helix</keyword>
<keyword evidence="3" id="KW-0449">Lipoprotein</keyword>
<dbReference type="STRING" id="362257.SVTN_33310"/>
<dbReference type="HOGENOM" id="CLU_097171_1_0_11"/>
<accession>A0A0B5I7C4</accession>
<keyword evidence="4" id="KW-1185">Reference proteome</keyword>